<keyword evidence="7" id="KW-1133">Transmembrane helix</keyword>
<dbReference type="PANTHER" id="PTHR10434">
    <property type="entry name" value="1-ACYL-SN-GLYCEROL-3-PHOSPHATE ACYLTRANSFERASE"/>
    <property type="match status" value="1"/>
</dbReference>
<dbReference type="SUPFAM" id="SSF69593">
    <property type="entry name" value="Glycerol-3-phosphate (1)-acyltransferase"/>
    <property type="match status" value="1"/>
</dbReference>
<dbReference type="STRING" id="207340.APZ41_008075"/>
<keyword evidence="5 9" id="KW-0012">Acyltransferase</keyword>
<evidence type="ECO:0000313" key="11">
    <source>
        <dbReference type="Proteomes" id="UP000054844"/>
    </source>
</evidence>
<keyword evidence="7" id="KW-0812">Transmembrane</keyword>
<comment type="pathway">
    <text evidence="1">Lipid metabolism.</text>
</comment>
<reference evidence="9 11" key="1">
    <citation type="submission" date="2016-12" db="EMBL/GenBank/DDBJ databases">
        <title>Draft genome sequence of Roseomonas mucosa strain AU37, isolated from a peripheral intravenous catheter.</title>
        <authorList>
            <person name="Choudhury M.A."/>
            <person name="Sidjabat H.E."/>
            <person name="Wailan A.M."/>
            <person name="Zhang L."/>
            <person name="Marsh N.M."/>
            <person name="Rickard C.M."/>
            <person name="Davies M."/>
            <person name="Mcmillan D.J."/>
        </authorList>
    </citation>
    <scope>NUCLEOTIDE SEQUENCE [LARGE SCALE GENOMIC DNA]</scope>
    <source>
        <strain evidence="9 11">SAVE376</strain>
    </source>
</reference>
<evidence type="ECO:0000259" key="8">
    <source>
        <dbReference type="SMART" id="SM00563"/>
    </source>
</evidence>
<evidence type="ECO:0000256" key="1">
    <source>
        <dbReference type="ARBA" id="ARBA00005189"/>
    </source>
</evidence>
<dbReference type="EMBL" id="UGVN01000001">
    <property type="protein sequence ID" value="SUE39969.1"/>
    <property type="molecule type" value="Genomic_DNA"/>
</dbReference>
<keyword evidence="3 9" id="KW-0808">Transferase</keyword>
<dbReference type="SMART" id="SM00563">
    <property type="entry name" value="PlsC"/>
    <property type="match status" value="1"/>
</dbReference>
<dbReference type="AlphaFoldDB" id="A0A1S8D5Q2"/>
<evidence type="ECO:0000313" key="10">
    <source>
        <dbReference type="EMBL" id="SUE39969.1"/>
    </source>
</evidence>
<evidence type="ECO:0000256" key="5">
    <source>
        <dbReference type="ARBA" id="ARBA00023315"/>
    </source>
</evidence>
<dbReference type="CDD" id="cd07989">
    <property type="entry name" value="LPLAT_AGPAT-like"/>
    <property type="match status" value="1"/>
</dbReference>
<protein>
    <submittedName>
        <fullName evidence="9">1-acyl-sn-glycerol-3-phosphate acyltransferase</fullName>
    </submittedName>
    <submittedName>
        <fullName evidence="10">2-acyl-glycerophospho-ethanolamine acyltransferase</fullName>
    </submittedName>
</protein>
<feature type="region of interest" description="Disordered" evidence="6">
    <location>
        <begin position="287"/>
        <end position="312"/>
    </location>
</feature>
<dbReference type="GeneID" id="99632654"/>
<evidence type="ECO:0000256" key="6">
    <source>
        <dbReference type="SAM" id="MobiDB-lite"/>
    </source>
</evidence>
<reference evidence="10 12" key="2">
    <citation type="submission" date="2018-06" db="EMBL/GenBank/DDBJ databases">
        <authorList>
            <consortium name="Pathogen Informatics"/>
            <person name="Doyle S."/>
        </authorList>
    </citation>
    <scope>NUCLEOTIDE SEQUENCE [LARGE SCALE GENOMIC DNA]</scope>
    <source>
        <strain evidence="10 12">NCTC13291</strain>
    </source>
</reference>
<evidence type="ECO:0000313" key="12">
    <source>
        <dbReference type="Proteomes" id="UP000254919"/>
    </source>
</evidence>
<accession>A0A1S8D5Q2</accession>
<gene>
    <name evidence="9" type="ORF">APZ41_008075</name>
    <name evidence="10" type="ORF">NCTC13291_01605</name>
</gene>
<keyword evidence="2" id="KW-0444">Lipid biosynthesis</keyword>
<dbReference type="EMBL" id="LLWF02000019">
    <property type="protein sequence ID" value="ONH83686.1"/>
    <property type="molecule type" value="Genomic_DNA"/>
</dbReference>
<dbReference type="OrthoDB" id="9806880at2"/>
<dbReference type="InterPro" id="IPR002123">
    <property type="entry name" value="Plipid/glycerol_acylTrfase"/>
</dbReference>
<dbReference type="GO" id="GO:0003841">
    <property type="term" value="F:1-acylglycerol-3-phosphate O-acyltransferase activity"/>
    <property type="evidence" value="ECO:0007669"/>
    <property type="project" value="TreeGrafter"/>
</dbReference>
<feature type="region of interest" description="Disordered" evidence="6">
    <location>
        <begin position="1"/>
        <end position="25"/>
    </location>
</feature>
<dbReference type="Pfam" id="PF01553">
    <property type="entry name" value="Acyltransferase"/>
    <property type="match status" value="1"/>
</dbReference>
<keyword evidence="7" id="KW-0472">Membrane</keyword>
<feature type="domain" description="Phospholipid/glycerol acyltransferase" evidence="8">
    <location>
        <begin position="108"/>
        <end position="218"/>
    </location>
</feature>
<evidence type="ECO:0000256" key="3">
    <source>
        <dbReference type="ARBA" id="ARBA00022679"/>
    </source>
</evidence>
<dbReference type="PANTHER" id="PTHR10434:SF64">
    <property type="entry name" value="1-ACYL-SN-GLYCEROL-3-PHOSPHATE ACYLTRANSFERASE-RELATED"/>
    <property type="match status" value="1"/>
</dbReference>
<proteinExistence type="predicted"/>
<evidence type="ECO:0000313" key="9">
    <source>
        <dbReference type="EMBL" id="ONH83686.1"/>
    </source>
</evidence>
<keyword evidence="11" id="KW-1185">Reference proteome</keyword>
<dbReference type="RefSeq" id="WP_019459303.1">
    <property type="nucleotide sequence ID" value="NZ_AP031462.1"/>
</dbReference>
<organism evidence="9 11">
    <name type="scientific">Roseomonas mucosa</name>
    <dbReference type="NCBI Taxonomy" id="207340"/>
    <lineage>
        <taxon>Bacteria</taxon>
        <taxon>Pseudomonadati</taxon>
        <taxon>Pseudomonadota</taxon>
        <taxon>Alphaproteobacteria</taxon>
        <taxon>Acetobacterales</taxon>
        <taxon>Roseomonadaceae</taxon>
        <taxon>Roseomonas</taxon>
    </lineage>
</organism>
<evidence type="ECO:0000256" key="7">
    <source>
        <dbReference type="SAM" id="Phobius"/>
    </source>
</evidence>
<evidence type="ECO:0000256" key="4">
    <source>
        <dbReference type="ARBA" id="ARBA00023098"/>
    </source>
</evidence>
<feature type="compositionally biased region" description="Low complexity" evidence="6">
    <location>
        <begin position="298"/>
        <end position="312"/>
    </location>
</feature>
<evidence type="ECO:0000256" key="2">
    <source>
        <dbReference type="ARBA" id="ARBA00022516"/>
    </source>
</evidence>
<dbReference type="Proteomes" id="UP000054844">
    <property type="component" value="Unassembled WGS sequence"/>
</dbReference>
<feature type="transmembrane region" description="Helical" evidence="7">
    <location>
        <begin position="52"/>
        <end position="72"/>
    </location>
</feature>
<keyword evidence="4" id="KW-0443">Lipid metabolism</keyword>
<dbReference type="GO" id="GO:0006654">
    <property type="term" value="P:phosphatidic acid biosynthetic process"/>
    <property type="evidence" value="ECO:0007669"/>
    <property type="project" value="TreeGrafter"/>
</dbReference>
<name>A0A1S8D5Q2_9PROT</name>
<sequence>MSGDDAPVSPSVADPGRRGQPPRYHAALPGRAFSDVMGPRPLGGRLRAVRRLLCLLLWMLCCMPVQAVLLALPGQGKIRFARFFWRNACRLFGLEVRVLGAAPAGPRALYLSNHSSWLDIMVLGGTLKACFVAKAEVGGWPVIGTVAKLGRTIFVSRTRARTGEEAAAMREHLAQGENLLLFPEGTSNDGNRVLPFRSSFLGIADAAEWVQPVSVVYDRLGYMPLARIDRPVFAWYGDMGIAGHAWMLARLPGARATVLLHPPVHPSDVPNRKQLSAMAERRVAEGAAALRQNRLSEPHPAGPSAPDGPAGH</sequence>
<dbReference type="Proteomes" id="UP000254919">
    <property type="component" value="Unassembled WGS sequence"/>
</dbReference>